<dbReference type="InterPro" id="IPR019327">
    <property type="entry name" value="WKF"/>
</dbReference>
<feature type="region of interest" description="Disordered" evidence="1">
    <location>
        <begin position="1"/>
        <end position="163"/>
    </location>
</feature>
<proteinExistence type="predicted"/>
<dbReference type="Proteomes" id="UP000054516">
    <property type="component" value="Unassembled WGS sequence"/>
</dbReference>
<organism evidence="3">
    <name type="scientific">Rosellinia necatrix</name>
    <name type="common">White root-rot fungus</name>
    <dbReference type="NCBI Taxonomy" id="77044"/>
    <lineage>
        <taxon>Eukaryota</taxon>
        <taxon>Fungi</taxon>
        <taxon>Dikarya</taxon>
        <taxon>Ascomycota</taxon>
        <taxon>Pezizomycotina</taxon>
        <taxon>Sordariomycetes</taxon>
        <taxon>Xylariomycetidae</taxon>
        <taxon>Xylariales</taxon>
        <taxon>Xylariaceae</taxon>
        <taxon>Rosellinia</taxon>
    </lineage>
</organism>
<keyword evidence="4" id="KW-1185">Reference proteome</keyword>
<keyword evidence="3" id="KW-0647">Proteasome</keyword>
<feature type="domain" description="WKF" evidence="2">
    <location>
        <begin position="173"/>
        <end position="236"/>
    </location>
</feature>
<name>A0A1W2TCX7_ROSNE</name>
<feature type="region of interest" description="Disordered" evidence="1">
    <location>
        <begin position="319"/>
        <end position="456"/>
    </location>
</feature>
<feature type="compositionally biased region" description="Low complexity" evidence="1">
    <location>
        <begin position="40"/>
        <end position="51"/>
    </location>
</feature>
<reference evidence="3" key="1">
    <citation type="submission" date="2016-03" db="EMBL/GenBank/DDBJ databases">
        <title>Draft genome sequence of Rosellinia necatrix.</title>
        <authorList>
            <person name="Kanematsu S."/>
        </authorList>
    </citation>
    <scope>NUCLEOTIDE SEQUENCE [LARGE SCALE GENOMIC DNA]</scope>
    <source>
        <strain evidence="3">W97</strain>
    </source>
</reference>
<evidence type="ECO:0000313" key="3">
    <source>
        <dbReference type="EMBL" id="GAP85840.1"/>
    </source>
</evidence>
<protein>
    <submittedName>
        <fullName evidence="3">Putative proteasome subunit alpha type 6 protein</fullName>
    </submittedName>
</protein>
<dbReference type="PANTHER" id="PTHR22306:SF2">
    <property type="entry name" value="CHROMOSOME 7 OPEN READING FRAME 50"/>
    <property type="match status" value="1"/>
</dbReference>
<dbReference type="GO" id="GO:0000502">
    <property type="term" value="C:proteasome complex"/>
    <property type="evidence" value="ECO:0007669"/>
    <property type="project" value="UniProtKB-KW"/>
</dbReference>
<evidence type="ECO:0000259" key="2">
    <source>
        <dbReference type="Pfam" id="PF10180"/>
    </source>
</evidence>
<dbReference type="AlphaFoldDB" id="A0A1W2TCX7"/>
<feature type="compositionally biased region" description="Low complexity" evidence="1">
    <location>
        <begin position="396"/>
        <end position="447"/>
    </location>
</feature>
<dbReference type="PANTHER" id="PTHR22306">
    <property type="entry name" value="CHROMOSOME 7 OPEN READING FRAME 50"/>
    <property type="match status" value="1"/>
</dbReference>
<dbReference type="OMA" id="NAFRECL"/>
<feature type="compositionally biased region" description="Low complexity" evidence="1">
    <location>
        <begin position="333"/>
        <end position="347"/>
    </location>
</feature>
<feature type="compositionally biased region" description="Acidic residues" evidence="1">
    <location>
        <begin position="377"/>
        <end position="395"/>
    </location>
</feature>
<accession>A0A1W2TCX7</accession>
<dbReference type="STRING" id="77044.A0A1W2TCX7"/>
<dbReference type="OrthoDB" id="10261563at2759"/>
<evidence type="ECO:0000256" key="1">
    <source>
        <dbReference type="SAM" id="MobiDB-lite"/>
    </source>
</evidence>
<evidence type="ECO:0000313" key="4">
    <source>
        <dbReference type="Proteomes" id="UP000054516"/>
    </source>
</evidence>
<gene>
    <name evidence="3" type="ORF">SAMD00023353_1401370</name>
</gene>
<dbReference type="EMBL" id="DF977459">
    <property type="protein sequence ID" value="GAP85840.1"/>
    <property type="molecule type" value="Genomic_DNA"/>
</dbReference>
<sequence>MSSFAHSTGDMPTQRVPAWKRLGLKLKPASEGQSHDATTHRPTTTTTTTTTGAPSTVSSVPNNRAQSGSFTTTPNAKRRASGGAPALDHSAKRPRQDHHWQGQQQTLPHQTPKKAKSVSFTADTAVAEKPRASAPLAKKTKQQKQAPATAAAAAAVASPRKPAAPVNLEPALAYLRTWHTARSAWKFNKNHQTRLLEQVFAGADETTIPAVDIGVFYQYIRGLQGGVRTRLRQLADGIRADDMEKGAAGFAAVAGRAEMAERKQKEYEEVIRSFLSQQAAAAATATRTSEKRRFDEVEYVLRTTDMEMQRRVVKRMRAETVRDELSETDASETTTTTTTTTTTATQTGDNPDATRLSLNDGPQQRTKRKRKVRTAVVEDETSSESESEPESDSDSDTSSSGSSTSSGSDSDVEGAVVAAAAAVAGSRVADGGDTSSSSSSSSSSESGSDSEGDDED</sequence>
<dbReference type="Pfam" id="PF10180">
    <property type="entry name" value="WKF"/>
    <property type="match status" value="1"/>
</dbReference>
<feature type="compositionally biased region" description="Low complexity" evidence="1">
    <location>
        <begin position="143"/>
        <end position="163"/>
    </location>
</feature>
<feature type="compositionally biased region" description="Polar residues" evidence="1">
    <location>
        <begin position="52"/>
        <end position="75"/>
    </location>
</feature>